<evidence type="ECO:0000256" key="3">
    <source>
        <dbReference type="ARBA" id="ARBA00046339"/>
    </source>
</evidence>
<evidence type="ECO:0000256" key="2">
    <source>
        <dbReference type="ARBA" id="ARBA00023186"/>
    </source>
</evidence>
<reference evidence="4 5" key="1">
    <citation type="submission" date="2015-01" db="EMBL/GenBank/DDBJ databases">
        <title>The Genome Sequence of Capronia semiimmersa CBS27337.</title>
        <authorList>
            <consortium name="The Broad Institute Genomics Platform"/>
            <person name="Cuomo C."/>
            <person name="de Hoog S."/>
            <person name="Gorbushina A."/>
            <person name="Stielow B."/>
            <person name="Teixiera M."/>
            <person name="Abouelleil A."/>
            <person name="Chapman S.B."/>
            <person name="Priest M."/>
            <person name="Young S.K."/>
            <person name="Wortman J."/>
            <person name="Nusbaum C."/>
            <person name="Birren B."/>
        </authorList>
    </citation>
    <scope>NUCLEOTIDE SEQUENCE [LARGE SCALE GENOMIC DNA]</scope>
    <source>
        <strain evidence="4 5">CBS 27337</strain>
    </source>
</reference>
<comment type="similarity">
    <text evidence="3">Belongs to the UreF family.</text>
</comment>
<keyword evidence="5" id="KW-1185">Reference proteome</keyword>
<dbReference type="Pfam" id="PF01730">
    <property type="entry name" value="UreF"/>
    <property type="match status" value="1"/>
</dbReference>
<dbReference type="Proteomes" id="UP000054266">
    <property type="component" value="Unassembled WGS sequence"/>
</dbReference>
<dbReference type="HOGENOM" id="CLU_049215_0_0_1"/>
<dbReference type="PANTHER" id="PTHR33620">
    <property type="entry name" value="UREASE ACCESSORY PROTEIN F"/>
    <property type="match status" value="1"/>
</dbReference>
<dbReference type="Gene3D" id="1.10.4190.10">
    <property type="entry name" value="Urease accessory protein UreF"/>
    <property type="match status" value="1"/>
</dbReference>
<dbReference type="InterPro" id="IPR002639">
    <property type="entry name" value="UreF"/>
</dbReference>
<gene>
    <name evidence="4" type="ORF">PV04_01133</name>
</gene>
<protein>
    <recommendedName>
        <fullName evidence="6">Urease accessory protein UreF</fullName>
    </recommendedName>
</protein>
<dbReference type="EMBL" id="KN846956">
    <property type="protein sequence ID" value="KIW72977.1"/>
    <property type="molecule type" value="Genomic_DNA"/>
</dbReference>
<accession>A0A0D2EFB2</accession>
<evidence type="ECO:0008006" key="6">
    <source>
        <dbReference type="Google" id="ProtNLM"/>
    </source>
</evidence>
<name>A0A0D2EFB2_9EURO</name>
<dbReference type="GO" id="GO:0016151">
    <property type="term" value="F:nickel cation binding"/>
    <property type="evidence" value="ECO:0007669"/>
    <property type="project" value="InterPro"/>
</dbReference>
<sequence>MNGHDEAPALHARILELEAELQSTRAQLNTVEGSDSKGMTEIQGNGRLAAFSMPTSLSLDLSIHNLMLLSDSALPLGSFAYSSGLESFLAHHKASGTKETNLSLFHKFLKLSIQSMAYTNIPYALAAYRDPTRLPDLDNDLDASTPCNVARRASVAQGRALLSVWERAFSATAKQGQKDHDLAEVATTALDLFSRDLKISSITTAAMEIPSANGHFAPLWGTVCLALHLSLADAGYVFLLNHAKAVVSAAVRASVMGPYMAQSVLASKGFQELIRECLQRVWWSSTEEAGQVVPMLDLWIGRHELLYSRIFNS</sequence>
<dbReference type="STRING" id="5601.A0A0D2EFB2"/>
<evidence type="ECO:0000256" key="1">
    <source>
        <dbReference type="ARBA" id="ARBA00022988"/>
    </source>
</evidence>
<dbReference type="InterPro" id="IPR038277">
    <property type="entry name" value="UreF_sf"/>
</dbReference>
<evidence type="ECO:0000313" key="4">
    <source>
        <dbReference type="EMBL" id="KIW72977.1"/>
    </source>
</evidence>
<proteinExistence type="inferred from homology"/>
<evidence type="ECO:0000313" key="5">
    <source>
        <dbReference type="Proteomes" id="UP000054266"/>
    </source>
</evidence>
<dbReference type="PANTHER" id="PTHR33620:SF1">
    <property type="entry name" value="UREASE ACCESSORY PROTEIN F"/>
    <property type="match status" value="1"/>
</dbReference>
<organism evidence="4 5">
    <name type="scientific">Phialophora macrospora</name>
    <dbReference type="NCBI Taxonomy" id="1851006"/>
    <lineage>
        <taxon>Eukaryota</taxon>
        <taxon>Fungi</taxon>
        <taxon>Dikarya</taxon>
        <taxon>Ascomycota</taxon>
        <taxon>Pezizomycotina</taxon>
        <taxon>Eurotiomycetes</taxon>
        <taxon>Chaetothyriomycetidae</taxon>
        <taxon>Chaetothyriales</taxon>
        <taxon>Herpotrichiellaceae</taxon>
        <taxon>Phialophora</taxon>
    </lineage>
</organism>
<dbReference type="AlphaFoldDB" id="A0A0D2EFB2"/>
<keyword evidence="2" id="KW-0143">Chaperone</keyword>
<keyword evidence="1" id="KW-0996">Nickel insertion</keyword>